<protein>
    <recommendedName>
        <fullName evidence="3">HEAT repeat domain-containing protein</fullName>
    </recommendedName>
</protein>
<evidence type="ECO:0008006" key="3">
    <source>
        <dbReference type="Google" id="ProtNLM"/>
    </source>
</evidence>
<organism evidence="1 2">
    <name type="scientific">Terrimonas ginsenosidimutans</name>
    <dbReference type="NCBI Taxonomy" id="2908004"/>
    <lineage>
        <taxon>Bacteria</taxon>
        <taxon>Pseudomonadati</taxon>
        <taxon>Bacteroidota</taxon>
        <taxon>Chitinophagia</taxon>
        <taxon>Chitinophagales</taxon>
        <taxon>Chitinophagaceae</taxon>
        <taxon>Terrimonas</taxon>
    </lineage>
</organism>
<keyword evidence="2" id="KW-1185">Reference proteome</keyword>
<gene>
    <name evidence="1" type="ORF">LZZ85_27895</name>
</gene>
<dbReference type="Proteomes" id="UP001165367">
    <property type="component" value="Unassembled WGS sequence"/>
</dbReference>
<name>A0ABS9L0R9_9BACT</name>
<dbReference type="RefSeq" id="WP_237877367.1">
    <property type="nucleotide sequence ID" value="NZ_JAKLTR010000037.1"/>
</dbReference>
<dbReference type="EMBL" id="JAKLTR010000037">
    <property type="protein sequence ID" value="MCG2618155.1"/>
    <property type="molecule type" value="Genomic_DNA"/>
</dbReference>
<reference evidence="1" key="1">
    <citation type="submission" date="2022-01" db="EMBL/GenBank/DDBJ databases">
        <authorList>
            <person name="Jo J.-H."/>
            <person name="Im W.-T."/>
        </authorList>
    </citation>
    <scope>NUCLEOTIDE SEQUENCE</scope>
    <source>
        <strain evidence="1">NA20</strain>
    </source>
</reference>
<comment type="caution">
    <text evidence="1">The sequence shown here is derived from an EMBL/GenBank/DDBJ whole genome shotgun (WGS) entry which is preliminary data.</text>
</comment>
<sequence>MKAIDFMNQLQKNPEYIEMQKQKEREMQLKLAEIKNIEASFINDLQANGFDIQASGDLLKLKKVDAKLAELLLMWLPKISDKHNSQQMLVRALAIAEKPFNGKILMQLFDSEESSDGLKWAIGNTIASASVLNIEGWLEAKLNASQQGKQNEMLIYAAAKYFDYVKAESLFKKLFDIYPLQVADVFSKVGNGEDLKFLQLKSKNYSGEVHKQIVKYIAQLKKRLGNQGNVALAKS</sequence>
<proteinExistence type="predicted"/>
<evidence type="ECO:0000313" key="2">
    <source>
        <dbReference type="Proteomes" id="UP001165367"/>
    </source>
</evidence>
<evidence type="ECO:0000313" key="1">
    <source>
        <dbReference type="EMBL" id="MCG2618155.1"/>
    </source>
</evidence>
<accession>A0ABS9L0R9</accession>